<dbReference type="GO" id="GO:0044550">
    <property type="term" value="P:secondary metabolite biosynthetic process"/>
    <property type="evidence" value="ECO:0007669"/>
    <property type="project" value="TreeGrafter"/>
</dbReference>
<protein>
    <recommendedName>
        <fullName evidence="3">Beta-ketoacyl-[acyl-carrier-protein] synthase III C-terminal domain-containing protein</fullName>
    </recommendedName>
</protein>
<evidence type="ECO:0000256" key="1">
    <source>
        <dbReference type="ARBA" id="ARBA00022679"/>
    </source>
</evidence>
<dbReference type="PANTHER" id="PTHR34069">
    <property type="entry name" value="3-OXOACYL-[ACYL-CARRIER-PROTEIN] SYNTHASE 3"/>
    <property type="match status" value="1"/>
</dbReference>
<keyword evidence="2" id="KW-0012">Acyltransferase</keyword>
<proteinExistence type="predicted"/>
<dbReference type="Pfam" id="PF08541">
    <property type="entry name" value="ACP_syn_III_C"/>
    <property type="match status" value="1"/>
</dbReference>
<evidence type="ECO:0000313" key="5">
    <source>
        <dbReference type="Proteomes" id="UP001329915"/>
    </source>
</evidence>
<dbReference type="KEGG" id="dbc:MFMK1_001234"/>
<evidence type="ECO:0000259" key="3">
    <source>
        <dbReference type="Pfam" id="PF08541"/>
    </source>
</evidence>
<dbReference type="PANTHER" id="PTHR34069:SF2">
    <property type="entry name" value="BETA-KETOACYL-[ACYL-CARRIER-PROTEIN] SYNTHASE III"/>
    <property type="match status" value="1"/>
</dbReference>
<dbReference type="InterPro" id="IPR016039">
    <property type="entry name" value="Thiolase-like"/>
</dbReference>
<dbReference type="Proteomes" id="UP001329915">
    <property type="component" value="Chromosome"/>
</dbReference>
<gene>
    <name evidence="4" type="ORF">MFMK1_001234</name>
</gene>
<reference evidence="4 5" key="1">
    <citation type="submission" date="2023-04" db="EMBL/GenBank/DDBJ databases">
        <authorList>
            <person name="Hsu D."/>
        </authorList>
    </citation>
    <scope>NUCLEOTIDE SEQUENCE [LARGE SCALE GENOMIC DNA]</scope>
    <source>
        <strain evidence="4 5">MK1</strain>
    </source>
</reference>
<evidence type="ECO:0000313" key="4">
    <source>
        <dbReference type="EMBL" id="WRO21426.1"/>
    </source>
</evidence>
<keyword evidence="1" id="KW-0808">Transferase</keyword>
<dbReference type="AlphaFoldDB" id="A0AAU0UML4"/>
<name>A0AAU0UML4_9FIRM</name>
<keyword evidence="5" id="KW-1185">Reference proteome</keyword>
<dbReference type="SUPFAM" id="SSF53901">
    <property type="entry name" value="Thiolase-like"/>
    <property type="match status" value="1"/>
</dbReference>
<sequence>MTKSIIAYGAYLPFLRIKRDEYISSLGSCTAAIKEKTVMDTDEDVVTMAVAAGRKAIRGIDAAEIGALALASSNFPYQEKLAAGTVMEALGLDNSILTGQHSGSTMAGSEAFMAALGLLDQSDKKYALVIISDAPATDAAQDMDHGLGAAACALLLAQDEPGLEFEGVSAHVTESLGLRYRLPGETNLRDIGVKAYGSQAYNNTMSSAITGLLNKLERKAADYKYAVLHQNDIKTAAGLAKKMGFKDEQLQKGVTYDRVGDSGACSPFLGVCTLMDSIGAGEKVIICSYGSGGGSQALSFTCTKQLAGKSFDDDEKRYIDYIQYLKIKKKL</sequence>
<dbReference type="InterPro" id="IPR013747">
    <property type="entry name" value="ACP_syn_III_C"/>
</dbReference>
<dbReference type="GO" id="GO:0016746">
    <property type="term" value="F:acyltransferase activity"/>
    <property type="evidence" value="ECO:0007669"/>
    <property type="project" value="UniProtKB-KW"/>
</dbReference>
<feature type="domain" description="Beta-ketoacyl-[acyl-carrier-protein] synthase III C-terminal" evidence="3">
    <location>
        <begin position="215"/>
        <end position="296"/>
    </location>
</feature>
<dbReference type="RefSeq" id="WP_366924270.1">
    <property type="nucleotide sequence ID" value="NZ_CP121694.1"/>
</dbReference>
<accession>A0AAU0UML4</accession>
<organism evidence="4 5">
    <name type="scientific">Metallumcola ferriviriculae</name>
    <dbReference type="NCBI Taxonomy" id="3039180"/>
    <lineage>
        <taxon>Bacteria</taxon>
        <taxon>Bacillati</taxon>
        <taxon>Bacillota</taxon>
        <taxon>Clostridia</taxon>
        <taxon>Neomoorellales</taxon>
        <taxon>Desulfitibacteraceae</taxon>
        <taxon>Metallumcola</taxon>
    </lineage>
</organism>
<dbReference type="EMBL" id="CP121694">
    <property type="protein sequence ID" value="WRO21426.1"/>
    <property type="molecule type" value="Genomic_DNA"/>
</dbReference>
<evidence type="ECO:0000256" key="2">
    <source>
        <dbReference type="ARBA" id="ARBA00023315"/>
    </source>
</evidence>
<dbReference type="Gene3D" id="3.40.47.10">
    <property type="match status" value="1"/>
</dbReference>